<dbReference type="AlphaFoldDB" id="A0A2T2ZX20"/>
<organism evidence="1 2">
    <name type="scientific">Coniella lustricola</name>
    <dbReference type="NCBI Taxonomy" id="2025994"/>
    <lineage>
        <taxon>Eukaryota</taxon>
        <taxon>Fungi</taxon>
        <taxon>Dikarya</taxon>
        <taxon>Ascomycota</taxon>
        <taxon>Pezizomycotina</taxon>
        <taxon>Sordariomycetes</taxon>
        <taxon>Sordariomycetidae</taxon>
        <taxon>Diaporthales</taxon>
        <taxon>Schizoparmaceae</taxon>
        <taxon>Coniella</taxon>
    </lineage>
</organism>
<sequence>WPVYYALIDLCDDISALFGTATEQLTITHESSCHKHSQSHYFRTEHSIGTNQHIINANCVVEFAARSNFSTDESSINSRHQWPDRTSSLEPVVEQHFRFLQPVFQQLVAFLEPTVAKLGAALNFPDASTTFKPVDFYSSSTFDAAVNGRCTVLSYSSLVHISVWAFKRVGKQRVGCFGFEPCIDQHAVVIRRQLHPTCRKLDTVTDQSSSAFKPVGPHWQQPAICQYWRARILSPVLSQLGHRLKRIAAGFTGPLEPGRESLESNIEWRTSCSDSLKSSTSHWDESEPATHKLIHSSNRATRYCFRILKPKTASVHRRSFRRLVKLVQSTVLWSANRNIVACFERGAELGIIPVNCGNQCFNSVVLRLATVVFALAVHRSKLIAGWALDHVLFARESNSPIDPSSPTLRPIPVSLLFVISGVSVLLGSSDPATQFASAIDIASSHTKRF</sequence>
<name>A0A2T2ZX20_9PEZI</name>
<gene>
    <name evidence="1" type="ORF">BD289DRAFT_485869</name>
</gene>
<dbReference type="EMBL" id="KZ678593">
    <property type="protein sequence ID" value="PSR78762.1"/>
    <property type="molecule type" value="Genomic_DNA"/>
</dbReference>
<evidence type="ECO:0000313" key="2">
    <source>
        <dbReference type="Proteomes" id="UP000241462"/>
    </source>
</evidence>
<protein>
    <submittedName>
        <fullName evidence="1">Uncharacterized protein</fullName>
    </submittedName>
</protein>
<keyword evidence="2" id="KW-1185">Reference proteome</keyword>
<accession>A0A2T2ZX20</accession>
<evidence type="ECO:0000313" key="1">
    <source>
        <dbReference type="EMBL" id="PSR78762.1"/>
    </source>
</evidence>
<proteinExistence type="predicted"/>
<reference evidence="1 2" key="1">
    <citation type="journal article" date="2018" name="Mycol. Prog.">
        <title>Coniella lustricola, a new species from submerged detritus.</title>
        <authorList>
            <person name="Raudabaugh D.B."/>
            <person name="Iturriaga T."/>
            <person name="Carver A."/>
            <person name="Mondo S."/>
            <person name="Pangilinan J."/>
            <person name="Lipzen A."/>
            <person name="He G."/>
            <person name="Amirebrahimi M."/>
            <person name="Grigoriev I.V."/>
            <person name="Miller A.N."/>
        </authorList>
    </citation>
    <scope>NUCLEOTIDE SEQUENCE [LARGE SCALE GENOMIC DNA]</scope>
    <source>
        <strain evidence="1 2">B22-T-1</strain>
    </source>
</reference>
<dbReference type="Proteomes" id="UP000241462">
    <property type="component" value="Unassembled WGS sequence"/>
</dbReference>
<dbReference type="InParanoid" id="A0A2T2ZX20"/>
<feature type="non-terminal residue" evidence="1">
    <location>
        <position position="1"/>
    </location>
</feature>